<keyword evidence="2" id="KW-0732">Signal</keyword>
<evidence type="ECO:0008006" key="6">
    <source>
        <dbReference type="Google" id="ProtNLM"/>
    </source>
</evidence>
<dbReference type="Proteomes" id="UP000195141">
    <property type="component" value="Chromosome"/>
</dbReference>
<evidence type="ECO:0000313" key="4">
    <source>
        <dbReference type="EMBL" id="WYJ90245.1"/>
    </source>
</evidence>
<feature type="compositionally biased region" description="Polar residues" evidence="1">
    <location>
        <begin position="24"/>
        <end position="37"/>
    </location>
</feature>
<protein>
    <recommendedName>
        <fullName evidence="6">Lipoprotein</fullName>
    </recommendedName>
</protein>
<name>A0A242K5K8_9ENTE</name>
<feature type="compositionally biased region" description="Low complexity" evidence="1">
    <location>
        <begin position="38"/>
        <end position="73"/>
    </location>
</feature>
<dbReference type="PROSITE" id="PS51257">
    <property type="entry name" value="PROKAR_LIPOPROTEIN"/>
    <property type="match status" value="1"/>
</dbReference>
<evidence type="ECO:0000256" key="2">
    <source>
        <dbReference type="SAM" id="SignalP"/>
    </source>
</evidence>
<gene>
    <name evidence="4" type="ORF">A5888_002001</name>
    <name evidence="3" type="ORF">A5888_002827</name>
</gene>
<keyword evidence="5" id="KW-1185">Reference proteome</keyword>
<reference evidence="3" key="1">
    <citation type="submission" date="2017-05" db="EMBL/GenBank/DDBJ databases">
        <title>The Genome Sequence of Enterococcus sp. 9E7_DIV0242.</title>
        <authorList>
            <consortium name="The Broad Institute Genomics Platform"/>
            <consortium name="The Broad Institute Genomic Center for Infectious Diseases"/>
            <person name="Earl A."/>
            <person name="Manson A."/>
            <person name="Schwartman J."/>
            <person name="Gilmore M."/>
            <person name="Abouelleil A."/>
            <person name="Cao P."/>
            <person name="Chapman S."/>
            <person name="Cusick C."/>
            <person name="Shea T."/>
            <person name="Young S."/>
            <person name="Neafsey D."/>
            <person name="Nusbaum C."/>
            <person name="Birren B."/>
        </authorList>
    </citation>
    <scope>NUCLEOTIDE SEQUENCE [LARGE SCALE GENOMIC DNA]</scope>
    <source>
        <strain evidence="3">9E7_DIV0242</strain>
    </source>
</reference>
<feature type="region of interest" description="Disordered" evidence="1">
    <location>
        <begin position="24"/>
        <end position="77"/>
    </location>
</feature>
<evidence type="ECO:0000256" key="1">
    <source>
        <dbReference type="SAM" id="MobiDB-lite"/>
    </source>
</evidence>
<feature type="signal peptide" evidence="2">
    <location>
        <begin position="1"/>
        <end position="20"/>
    </location>
</feature>
<dbReference type="RefSeq" id="WP_086349842.1">
    <property type="nucleotide sequence ID" value="NZ_CP147247.1"/>
</dbReference>
<dbReference type="AlphaFoldDB" id="A0A242K5K8"/>
<proteinExistence type="predicted"/>
<feature type="chain" id="PRO_5038510304" description="Lipoprotein" evidence="2">
    <location>
        <begin position="21"/>
        <end position="281"/>
    </location>
</feature>
<reference evidence="4" key="3">
    <citation type="submission" date="2024-03" db="EMBL/GenBank/DDBJ databases">
        <title>The Genome Sequence of Enterococcus sp. DIV0242b.</title>
        <authorList>
            <consortium name="The Broad Institute Genomics Platform"/>
            <consortium name="The Broad Institute Microbial Omics Core"/>
            <consortium name="The Broad Institute Genomic Center for Infectious Diseases"/>
            <person name="Earl A."/>
            <person name="Manson A."/>
            <person name="Gilmore M."/>
            <person name="Schwartman J."/>
            <person name="Shea T."/>
            <person name="Abouelleil A."/>
            <person name="Cao P."/>
            <person name="Chapman S."/>
            <person name="Cusick C."/>
            <person name="Young S."/>
            <person name="Neafsey D."/>
            <person name="Nusbaum C."/>
            <person name="Birren B."/>
        </authorList>
    </citation>
    <scope>NUCLEOTIDE SEQUENCE</scope>
    <source>
        <strain evidence="4">9E7_DIV0242</strain>
    </source>
</reference>
<dbReference type="OrthoDB" id="2138638at2"/>
<dbReference type="EMBL" id="CP147247">
    <property type="protein sequence ID" value="WYJ90245.1"/>
    <property type="molecule type" value="Genomic_DNA"/>
</dbReference>
<evidence type="ECO:0000313" key="5">
    <source>
        <dbReference type="Proteomes" id="UP000195141"/>
    </source>
</evidence>
<dbReference type="EMBL" id="NGMM01000004">
    <property type="protein sequence ID" value="OTP14725.1"/>
    <property type="molecule type" value="Genomic_DNA"/>
</dbReference>
<sequence length="281" mass="30026">MKRKYLSLGLLALTVGVLVGCSNGSEKTAESTTKNSGEATAASSSKESTASTKSEDSSTQNSTQLSSSSTETTPADQAEQVLSELATLFPGHALPNSILTGTTKNYISAATTSAGDQTNFNILYYAEDQPIKVNSTELNELKPIAAMEKITFASDEEAKSEVGKIEDYSGSEVDLGYGLTGYMQGAAGSSYLTWAEGNWNVTIKASNIDGEDPVKLGKEVVMHLEENMLPVPEQDGNIQLEVGENGDYQTNSVVWQKKNIVYKIHHFNAIQVVKMATSTNG</sequence>
<reference evidence="4" key="2">
    <citation type="submission" date="2017-05" db="EMBL/GenBank/DDBJ databases">
        <authorList>
            <consortium name="The Broad Institute Genomics Platform"/>
            <consortium name="The Broad Institute Genomic Center for Infectious Diseases"/>
            <person name="Earl A."/>
            <person name="Manson A."/>
            <person name="Schwartman J."/>
            <person name="Gilmore M."/>
            <person name="Abouelleil A."/>
            <person name="Cao P."/>
            <person name="Chapman S."/>
            <person name="Cusick C."/>
            <person name="Shea T."/>
            <person name="Young S."/>
            <person name="Neafsey D."/>
            <person name="Nusbaum C."/>
            <person name="Birren B."/>
        </authorList>
    </citation>
    <scope>NUCLEOTIDE SEQUENCE</scope>
    <source>
        <strain evidence="4">9E7_DIV0242</strain>
    </source>
</reference>
<organism evidence="3">
    <name type="scientific">Candidatus Enterococcus clewellii</name>
    <dbReference type="NCBI Taxonomy" id="1834193"/>
    <lineage>
        <taxon>Bacteria</taxon>
        <taxon>Bacillati</taxon>
        <taxon>Bacillota</taxon>
        <taxon>Bacilli</taxon>
        <taxon>Lactobacillales</taxon>
        <taxon>Enterococcaceae</taxon>
        <taxon>Enterococcus</taxon>
    </lineage>
</organism>
<evidence type="ECO:0000313" key="3">
    <source>
        <dbReference type="EMBL" id="OTP14725.1"/>
    </source>
</evidence>
<accession>A0A242K5K8</accession>